<dbReference type="VEuPathDB" id="VectorBase:AFUN006205"/>
<evidence type="ECO:0000256" key="5">
    <source>
        <dbReference type="ARBA" id="ARBA00023242"/>
    </source>
</evidence>
<organism evidence="8">
    <name type="scientific">Anopheles funestus</name>
    <name type="common">African malaria mosquito</name>
    <dbReference type="NCBI Taxonomy" id="62324"/>
    <lineage>
        <taxon>Eukaryota</taxon>
        <taxon>Metazoa</taxon>
        <taxon>Ecdysozoa</taxon>
        <taxon>Arthropoda</taxon>
        <taxon>Hexapoda</taxon>
        <taxon>Insecta</taxon>
        <taxon>Pterygota</taxon>
        <taxon>Neoptera</taxon>
        <taxon>Endopterygota</taxon>
        <taxon>Diptera</taxon>
        <taxon>Nematocera</taxon>
        <taxon>Culicoidea</taxon>
        <taxon>Culicidae</taxon>
        <taxon>Anophelinae</taxon>
        <taxon>Anopheles</taxon>
    </lineage>
</organism>
<dbReference type="Gene3D" id="1.10.10.2590">
    <property type="entry name" value="BEN domain"/>
    <property type="match status" value="1"/>
</dbReference>
<dbReference type="GO" id="GO:0005634">
    <property type="term" value="C:nucleus"/>
    <property type="evidence" value="ECO:0007669"/>
    <property type="project" value="UniProtKB-SubCell"/>
</dbReference>
<dbReference type="PROSITE" id="PS51457">
    <property type="entry name" value="BEN"/>
    <property type="match status" value="1"/>
</dbReference>
<dbReference type="AlphaFoldDB" id="A0A182RIY9"/>
<evidence type="ECO:0000256" key="4">
    <source>
        <dbReference type="ARBA" id="ARBA00023163"/>
    </source>
</evidence>
<feature type="compositionally biased region" description="Polar residues" evidence="6">
    <location>
        <begin position="57"/>
        <end position="73"/>
    </location>
</feature>
<sequence length="533" mass="59907">MPATIVIISEDRKFLETELHELRMMAANNLIAKSVTPTQTYREQRMLQQYGRPFQSGAMQTKQNTTPTSPENKNSSKRPRCDSGSSSSIKEIESKVSSASAQEAGKEEAAFPINSDFSYQKALPPPVRSMVARFNRNDPAPKQAPPMTFDQQTQTTGLSSDVTASNDANFVRIMSYLESIMAEQKGYRMESEYNRRLLHELQENICHQHETLRNVQKQVTAMKQTNPTENPEWQSKQSSTSDLMVAEIVGGYSPEPGVGTNTMLIDSYETTNKDHIVLNHVTDSNIKWETEQEQQGCNSNQRSNTNNQIDELATRSSTTIHFMDKSTKVSSEASMFIELKNQDETVGLSKDQSRSNSATTVQELINNDWDDSMQETESNNNQKKTVPNTTMVAIGSNNTMVSKAVLENIRWVSYKFATRKVLQAVFSREVLATHSLSGRPCPVHASDVEKPVKCRLDPKMVADVIELIRKRFNVDESHVRAVITNKCADENKMLRKNNGTVTQTGKTKPGVTRTRKTRDKENVSSVQTEICLD</sequence>
<feature type="region of interest" description="Disordered" evidence="6">
    <location>
        <begin position="53"/>
        <end position="103"/>
    </location>
</feature>
<dbReference type="InterPro" id="IPR018379">
    <property type="entry name" value="BEN_domain"/>
</dbReference>
<feature type="compositionally biased region" description="Low complexity" evidence="6">
    <location>
        <begin position="83"/>
        <end position="101"/>
    </location>
</feature>
<dbReference type="GO" id="GO:0045746">
    <property type="term" value="P:negative regulation of Notch signaling pathway"/>
    <property type="evidence" value="ECO:0007669"/>
    <property type="project" value="InterPro"/>
</dbReference>
<dbReference type="PANTHER" id="PTHR35346">
    <property type="entry name" value="BEN DOMAIN-CONTAINING PROTEIN 6"/>
    <property type="match status" value="1"/>
</dbReference>
<comment type="subcellular location">
    <subcellularLocation>
        <location evidence="1">Nucleus</location>
    </subcellularLocation>
</comment>
<dbReference type="SMART" id="SM01025">
    <property type="entry name" value="BEN"/>
    <property type="match status" value="1"/>
</dbReference>
<feature type="compositionally biased region" description="Polar residues" evidence="6">
    <location>
        <begin position="149"/>
        <end position="161"/>
    </location>
</feature>
<name>A0A182RIY9_ANOFN</name>
<dbReference type="VEuPathDB" id="VectorBase:AFUN2_000724"/>
<dbReference type="GO" id="GO:0003714">
    <property type="term" value="F:transcription corepressor activity"/>
    <property type="evidence" value="ECO:0007669"/>
    <property type="project" value="InterPro"/>
</dbReference>
<feature type="region of interest" description="Disordered" evidence="6">
    <location>
        <begin position="498"/>
        <end position="524"/>
    </location>
</feature>
<feature type="domain" description="BEN" evidence="7">
    <location>
        <begin position="395"/>
        <end position="494"/>
    </location>
</feature>
<evidence type="ECO:0000313" key="8">
    <source>
        <dbReference type="EnsemblMetazoa" id="AFUN006205-PA"/>
    </source>
</evidence>
<keyword evidence="5" id="KW-0539">Nucleus</keyword>
<accession>A0A182RIY9</accession>
<dbReference type="Pfam" id="PF10523">
    <property type="entry name" value="BEN"/>
    <property type="match status" value="1"/>
</dbReference>
<evidence type="ECO:0000259" key="7">
    <source>
        <dbReference type="PROSITE" id="PS51457"/>
    </source>
</evidence>
<evidence type="ECO:0000256" key="6">
    <source>
        <dbReference type="SAM" id="MobiDB-lite"/>
    </source>
</evidence>
<feature type="region of interest" description="Disordered" evidence="6">
    <location>
        <begin position="138"/>
        <end position="161"/>
    </location>
</feature>
<dbReference type="GO" id="GO:0003677">
    <property type="term" value="F:DNA binding"/>
    <property type="evidence" value="ECO:0007669"/>
    <property type="project" value="InterPro"/>
</dbReference>
<protein>
    <submittedName>
        <fullName evidence="8">BEN domain-containing protein</fullName>
    </submittedName>
</protein>
<dbReference type="PANTHER" id="PTHR35346:SF1">
    <property type="entry name" value="BEN DOMAIN-CONTAINING PROTEIN 6"/>
    <property type="match status" value="1"/>
</dbReference>
<keyword evidence="2" id="KW-0678">Repressor</keyword>
<dbReference type="InterPro" id="IPR037496">
    <property type="entry name" value="BEND6-like"/>
</dbReference>
<dbReference type="EnsemblMetazoa" id="AFUN006205-RA">
    <property type="protein sequence ID" value="AFUN006205-PA"/>
    <property type="gene ID" value="AFUN006205"/>
</dbReference>
<evidence type="ECO:0000256" key="2">
    <source>
        <dbReference type="ARBA" id="ARBA00022491"/>
    </source>
</evidence>
<proteinExistence type="predicted"/>
<keyword evidence="4" id="KW-0804">Transcription</keyword>
<reference evidence="8" key="1">
    <citation type="submission" date="2020-05" db="UniProtKB">
        <authorList>
            <consortium name="EnsemblMetazoa"/>
        </authorList>
    </citation>
    <scope>IDENTIFICATION</scope>
    <source>
        <strain evidence="8">FUMOZ</strain>
    </source>
</reference>
<dbReference type="GO" id="GO:0045666">
    <property type="term" value="P:positive regulation of neuron differentiation"/>
    <property type="evidence" value="ECO:0007669"/>
    <property type="project" value="InterPro"/>
</dbReference>
<evidence type="ECO:0000256" key="1">
    <source>
        <dbReference type="ARBA" id="ARBA00004123"/>
    </source>
</evidence>
<keyword evidence="3" id="KW-0805">Transcription regulation</keyword>
<evidence type="ECO:0000256" key="3">
    <source>
        <dbReference type="ARBA" id="ARBA00023015"/>
    </source>
</evidence>